<gene>
    <name evidence="8 10" type="primary">mobA</name>
    <name evidence="10" type="ORF">FIV01_07665</name>
</gene>
<feature type="binding site" evidence="8">
    <location>
        <position position="70"/>
    </location>
    <ligand>
        <name>GTP</name>
        <dbReference type="ChEBI" id="CHEBI:37565"/>
    </ligand>
</feature>
<dbReference type="Proteomes" id="UP000326936">
    <property type="component" value="Chromosome"/>
</dbReference>
<comment type="similarity">
    <text evidence="8">Belongs to the MobA family.</text>
</comment>
<evidence type="ECO:0000259" key="9">
    <source>
        <dbReference type="Pfam" id="PF12804"/>
    </source>
</evidence>
<feature type="binding site" evidence="8">
    <location>
        <position position="25"/>
    </location>
    <ligand>
        <name>GTP</name>
        <dbReference type="ChEBI" id="CHEBI:37565"/>
    </ligand>
</feature>
<dbReference type="RefSeq" id="WP_152430465.1">
    <property type="nucleotide sequence ID" value="NZ_CBCSDK010000004.1"/>
</dbReference>
<dbReference type="GO" id="GO:0005737">
    <property type="term" value="C:cytoplasm"/>
    <property type="evidence" value="ECO:0007669"/>
    <property type="project" value="UniProtKB-SubCell"/>
</dbReference>
<dbReference type="CDD" id="cd02503">
    <property type="entry name" value="MobA"/>
    <property type="match status" value="1"/>
</dbReference>
<dbReference type="InterPro" id="IPR013482">
    <property type="entry name" value="Molybde_CF_guanTrfase"/>
</dbReference>
<reference evidence="10 11" key="1">
    <citation type="submission" date="2019-10" db="EMBL/GenBank/DDBJ databases">
        <title>Complete genome sequence of Vibrio sp. strain THAF100, isolated from non-filtered water from the water column of tank 6 of a marine aquarium containing stony-coral fragments. Water maintained at 26 degree C.</title>
        <authorList>
            <person name="Ruckert C."/>
            <person name="Franco A."/>
            <person name="Kalinowski J."/>
            <person name="Glaeser S."/>
        </authorList>
    </citation>
    <scope>NUCLEOTIDE SEQUENCE [LARGE SCALE GENOMIC DNA]</scope>
    <source>
        <strain evidence="10 11">THAF100</strain>
    </source>
</reference>
<dbReference type="PANTHER" id="PTHR19136">
    <property type="entry name" value="MOLYBDENUM COFACTOR GUANYLYLTRANSFERASE"/>
    <property type="match status" value="1"/>
</dbReference>
<dbReference type="InterPro" id="IPR025877">
    <property type="entry name" value="MobA-like_NTP_Trfase"/>
</dbReference>
<evidence type="ECO:0000256" key="6">
    <source>
        <dbReference type="ARBA" id="ARBA00023134"/>
    </source>
</evidence>
<dbReference type="EC" id="2.7.7.77" evidence="8"/>
<keyword evidence="4 8" id="KW-0547">Nucleotide-binding</keyword>
<keyword evidence="3 8" id="KW-0479">Metal-binding</keyword>
<dbReference type="PANTHER" id="PTHR19136:SF81">
    <property type="entry name" value="MOLYBDENUM COFACTOR GUANYLYLTRANSFERASE"/>
    <property type="match status" value="1"/>
</dbReference>
<feature type="binding site" evidence="8">
    <location>
        <begin position="12"/>
        <end position="14"/>
    </location>
    <ligand>
        <name>GTP</name>
        <dbReference type="ChEBI" id="CHEBI:37565"/>
    </ligand>
</feature>
<dbReference type="InterPro" id="IPR029044">
    <property type="entry name" value="Nucleotide-diphossugar_trans"/>
</dbReference>
<evidence type="ECO:0000256" key="5">
    <source>
        <dbReference type="ARBA" id="ARBA00022842"/>
    </source>
</evidence>
<keyword evidence="6 8" id="KW-0342">GTP-binding</keyword>
<evidence type="ECO:0000256" key="1">
    <source>
        <dbReference type="ARBA" id="ARBA00022490"/>
    </source>
</evidence>
<comment type="function">
    <text evidence="8">Transfers a GMP moiety from GTP to Mo-molybdopterin (Mo-MPT) cofactor (Moco or molybdenum cofactor) to form Mo-molybdopterin guanine dinucleotide (Mo-MGD) cofactor.</text>
</comment>
<evidence type="ECO:0000256" key="8">
    <source>
        <dbReference type="HAMAP-Rule" id="MF_00316"/>
    </source>
</evidence>
<evidence type="ECO:0000256" key="7">
    <source>
        <dbReference type="ARBA" id="ARBA00023150"/>
    </source>
</evidence>
<comment type="subcellular location">
    <subcellularLocation>
        <location evidence="8">Cytoplasm</location>
    </subcellularLocation>
</comment>
<feature type="domain" description="MobA-like NTP transferase" evidence="9">
    <location>
        <begin position="10"/>
        <end position="163"/>
    </location>
</feature>
<keyword evidence="1 8" id="KW-0963">Cytoplasm</keyword>
<sequence length="206" mass="23204">MLLPENTSWVILAGGQGKRMGEKDKGLILLNDRPLIAHVFERLSAQTSDIRISANQNVAFYSQFAPVIQDHLQGFLGPMGGIHAALCELNKDWVGFVPCDCPALTENLVERFCCAVTEESEILVAHDGLSAQPVFSLYHKKVLGRLVTFLSDGERKMKRFYQECNTQFVDFSDEPYCFINLNTPKELKDFSDNTSQQRLSADVQRK</sequence>
<keyword evidence="10" id="KW-0548">Nucleotidyltransferase</keyword>
<evidence type="ECO:0000256" key="2">
    <source>
        <dbReference type="ARBA" id="ARBA00022679"/>
    </source>
</evidence>
<organism evidence="10 11">
    <name type="scientific">Vibrio aquimaris</name>
    <dbReference type="NCBI Taxonomy" id="2587862"/>
    <lineage>
        <taxon>Bacteria</taxon>
        <taxon>Pseudomonadati</taxon>
        <taxon>Pseudomonadota</taxon>
        <taxon>Gammaproteobacteria</taxon>
        <taxon>Vibrionales</taxon>
        <taxon>Vibrionaceae</taxon>
        <taxon>Vibrio</taxon>
    </lineage>
</organism>
<dbReference type="OrthoDB" id="9788394at2"/>
<dbReference type="GO" id="GO:0005525">
    <property type="term" value="F:GTP binding"/>
    <property type="evidence" value="ECO:0007669"/>
    <property type="project" value="UniProtKB-UniRule"/>
</dbReference>
<feature type="binding site" evidence="8">
    <location>
        <position position="100"/>
    </location>
    <ligand>
        <name>GTP</name>
        <dbReference type="ChEBI" id="CHEBI:37565"/>
    </ligand>
</feature>
<dbReference type="GO" id="GO:0046872">
    <property type="term" value="F:metal ion binding"/>
    <property type="evidence" value="ECO:0007669"/>
    <property type="project" value="UniProtKB-KW"/>
</dbReference>
<dbReference type="SUPFAM" id="SSF53448">
    <property type="entry name" value="Nucleotide-diphospho-sugar transferases"/>
    <property type="match status" value="1"/>
</dbReference>
<evidence type="ECO:0000256" key="3">
    <source>
        <dbReference type="ARBA" id="ARBA00022723"/>
    </source>
</evidence>
<keyword evidence="2 8" id="KW-0808">Transferase</keyword>
<name>A0A5P9CK55_9VIBR</name>
<dbReference type="NCBIfam" id="TIGR02665">
    <property type="entry name" value="molyb_mobA"/>
    <property type="match status" value="1"/>
</dbReference>
<evidence type="ECO:0000256" key="4">
    <source>
        <dbReference type="ARBA" id="ARBA00022741"/>
    </source>
</evidence>
<dbReference type="KEGG" id="vaq:FIV01_07665"/>
<keyword evidence="5 8" id="KW-0460">Magnesium</keyword>
<keyword evidence="7 8" id="KW-0501">Molybdenum cofactor biosynthesis</keyword>
<dbReference type="HAMAP" id="MF_00316">
    <property type="entry name" value="MobA"/>
    <property type="match status" value="1"/>
</dbReference>
<dbReference type="GO" id="GO:0061603">
    <property type="term" value="F:molybdenum cofactor guanylyltransferase activity"/>
    <property type="evidence" value="ECO:0007669"/>
    <property type="project" value="UniProtKB-EC"/>
</dbReference>
<dbReference type="GO" id="GO:1902758">
    <property type="term" value="P:bis(molybdopterin guanine dinucleotide)molybdenum biosynthetic process"/>
    <property type="evidence" value="ECO:0007669"/>
    <property type="project" value="TreeGrafter"/>
</dbReference>
<dbReference type="AlphaFoldDB" id="A0A5P9CK55"/>
<dbReference type="Pfam" id="PF12804">
    <property type="entry name" value="NTP_transf_3"/>
    <property type="match status" value="1"/>
</dbReference>
<comment type="catalytic activity">
    <reaction evidence="8">
        <text>Mo-molybdopterin + GTP + H(+) = Mo-molybdopterin guanine dinucleotide + diphosphate</text>
        <dbReference type="Rhea" id="RHEA:34243"/>
        <dbReference type="ChEBI" id="CHEBI:15378"/>
        <dbReference type="ChEBI" id="CHEBI:33019"/>
        <dbReference type="ChEBI" id="CHEBI:37565"/>
        <dbReference type="ChEBI" id="CHEBI:71302"/>
        <dbReference type="ChEBI" id="CHEBI:71310"/>
        <dbReference type="EC" id="2.7.7.77"/>
    </reaction>
</comment>
<comment type="domain">
    <text evidence="8">The N-terminal domain determines nucleotide recognition and specific binding, while the C-terminal domain determines the specific binding to the target protein.</text>
</comment>
<protein>
    <recommendedName>
        <fullName evidence="8">Molybdenum cofactor guanylyltransferase</fullName>
        <shortName evidence="8">MoCo guanylyltransferase</shortName>
        <ecNumber evidence="8">2.7.7.77</ecNumber>
    </recommendedName>
    <alternativeName>
        <fullName evidence="8">GTP:molybdopterin guanylyltransferase</fullName>
    </alternativeName>
    <alternativeName>
        <fullName evidence="8">Mo-MPT guanylyltransferase</fullName>
    </alternativeName>
    <alternativeName>
        <fullName evidence="8">Molybdopterin guanylyltransferase</fullName>
    </alternativeName>
    <alternativeName>
        <fullName evidence="8">Molybdopterin-guanine dinucleotide synthase</fullName>
        <shortName evidence="8">MGD synthase</shortName>
    </alternativeName>
</protein>
<dbReference type="EMBL" id="CP045350">
    <property type="protein sequence ID" value="QFT26303.1"/>
    <property type="molecule type" value="Genomic_DNA"/>
</dbReference>
<evidence type="ECO:0000313" key="10">
    <source>
        <dbReference type="EMBL" id="QFT26303.1"/>
    </source>
</evidence>
<comment type="caution">
    <text evidence="8">Lacks conserved residue(s) required for the propagation of feature annotation.</text>
</comment>
<evidence type="ECO:0000313" key="11">
    <source>
        <dbReference type="Proteomes" id="UP000326936"/>
    </source>
</evidence>
<dbReference type="Gene3D" id="3.90.550.10">
    <property type="entry name" value="Spore Coat Polysaccharide Biosynthesis Protein SpsA, Chain A"/>
    <property type="match status" value="1"/>
</dbReference>
<feature type="binding site" evidence="8">
    <location>
        <position position="100"/>
    </location>
    <ligand>
        <name>Mg(2+)</name>
        <dbReference type="ChEBI" id="CHEBI:18420"/>
    </ligand>
</feature>
<comment type="subunit">
    <text evidence="8">Monomer.</text>
</comment>
<accession>A0A5P9CK55</accession>
<keyword evidence="11" id="KW-1185">Reference proteome</keyword>
<comment type="cofactor">
    <cofactor evidence="8">
        <name>Mg(2+)</name>
        <dbReference type="ChEBI" id="CHEBI:18420"/>
    </cofactor>
</comment>
<proteinExistence type="inferred from homology"/>